<evidence type="ECO:0000313" key="2">
    <source>
        <dbReference type="EMBL" id="CAG8617155.1"/>
    </source>
</evidence>
<dbReference type="EMBL" id="CAJVPQ010003069">
    <property type="protein sequence ID" value="CAG8617155.1"/>
    <property type="molecule type" value="Genomic_DNA"/>
</dbReference>
<evidence type="ECO:0000313" key="3">
    <source>
        <dbReference type="Proteomes" id="UP000789570"/>
    </source>
</evidence>
<gene>
    <name evidence="2" type="ORF">FCALED_LOCUS9365</name>
</gene>
<keyword evidence="3" id="KW-1185">Reference proteome</keyword>
<accession>A0A9N9GMU2</accession>
<reference evidence="2" key="1">
    <citation type="submission" date="2021-06" db="EMBL/GenBank/DDBJ databases">
        <authorList>
            <person name="Kallberg Y."/>
            <person name="Tangrot J."/>
            <person name="Rosling A."/>
        </authorList>
    </citation>
    <scope>NUCLEOTIDE SEQUENCE</scope>
    <source>
        <strain evidence="2">UK204</strain>
    </source>
</reference>
<feature type="region of interest" description="Disordered" evidence="1">
    <location>
        <begin position="1"/>
        <end position="47"/>
    </location>
</feature>
<dbReference type="Proteomes" id="UP000789570">
    <property type="component" value="Unassembled WGS sequence"/>
</dbReference>
<dbReference type="AlphaFoldDB" id="A0A9N9GMU2"/>
<proteinExistence type="predicted"/>
<sequence length="130" mass="15213">MQLNTQDHNTCERYSSSSLRESLRPRRSRSSNTYLPEECSRRKEESTYQGSNIEALSKVVSMLVEKVRIFKSFSSTSYQPEKKVQSMLPRHVSISPEPEDSRWCDKSKLLKDALKWTISHTYISEDDFNQ</sequence>
<evidence type="ECO:0000256" key="1">
    <source>
        <dbReference type="SAM" id="MobiDB-lite"/>
    </source>
</evidence>
<comment type="caution">
    <text evidence="2">The sequence shown here is derived from an EMBL/GenBank/DDBJ whole genome shotgun (WGS) entry which is preliminary data.</text>
</comment>
<organism evidence="2 3">
    <name type="scientific">Funneliformis caledonium</name>
    <dbReference type="NCBI Taxonomy" id="1117310"/>
    <lineage>
        <taxon>Eukaryota</taxon>
        <taxon>Fungi</taxon>
        <taxon>Fungi incertae sedis</taxon>
        <taxon>Mucoromycota</taxon>
        <taxon>Glomeromycotina</taxon>
        <taxon>Glomeromycetes</taxon>
        <taxon>Glomerales</taxon>
        <taxon>Glomeraceae</taxon>
        <taxon>Funneliformis</taxon>
    </lineage>
</organism>
<protein>
    <submittedName>
        <fullName evidence="2">11333_t:CDS:1</fullName>
    </submittedName>
</protein>
<feature type="non-terminal residue" evidence="2">
    <location>
        <position position="1"/>
    </location>
</feature>
<name>A0A9N9GMU2_9GLOM</name>